<dbReference type="PANTHER" id="PTHR21229:SF1">
    <property type="entry name" value="GH17801P"/>
    <property type="match status" value="1"/>
</dbReference>
<evidence type="ECO:0000256" key="2">
    <source>
        <dbReference type="ARBA" id="ARBA00022692"/>
    </source>
</evidence>
<feature type="transmembrane region" description="Helical" evidence="7">
    <location>
        <begin position="159"/>
        <end position="179"/>
    </location>
</feature>
<keyword evidence="10" id="KW-1185">Reference proteome</keyword>
<proteinExistence type="predicted"/>
<sequence>MIYRAVYMYSYFDFPRTKTSQTSKITLSLTASSSNGGPLQGKILAAIMPERTYKNMGYRNATGFLIPCCDEAGVKAAKCEPNKFVIPEKYMSNVKLEEIDLSRTNTVDLSSVIVNSGMYYVVAAVCDPSITPNTRLSGMMTAENVYGHLPATQYYSLPFFGWMSLAYLFTLVVWVMLCIQYSKEIMSVHLMILVVLISFVINSLVRVLYLWIYNSSGNDVFIYLSLFVDAVTRTLTRVLTLLVCMGLGISRATVSDVTVRVVIFAVVYFAVSLWDSLLAVRSDVPEMLNHVRVYVTAGLDALVYFWVFQSLMNTMDELRQNKQHAKLAVFVRLYSLLLVSVVVSTVTLIVFSYLVNNEDIPNTWRFQWFMNEGVWSLYYFLLFLCLMYMWRPTENSAAYAHHSELATDIQDEEEEYGLPQNKLETGEEGEVVVNPTTTDLKPMNITEGSAQA</sequence>
<dbReference type="InParanoid" id="D8M6Q0"/>
<feature type="transmembrane region" description="Helical" evidence="7">
    <location>
        <begin position="191"/>
        <end position="214"/>
    </location>
</feature>
<protein>
    <recommendedName>
        <fullName evidence="8">GOST seven transmembrane domain-containing protein</fullName>
    </recommendedName>
</protein>
<evidence type="ECO:0000313" key="9">
    <source>
        <dbReference type="EMBL" id="CBK23468.2"/>
    </source>
</evidence>
<dbReference type="EMBL" id="FN668661">
    <property type="protein sequence ID" value="CBK23468.2"/>
    <property type="molecule type" value="Genomic_DNA"/>
</dbReference>
<gene>
    <name evidence="9" type="ORF">GSBLH_T00003343001</name>
</gene>
<evidence type="ECO:0000256" key="1">
    <source>
        <dbReference type="ARBA" id="ARBA00004141"/>
    </source>
</evidence>
<dbReference type="InterPro" id="IPR009637">
    <property type="entry name" value="GPR107/GPR108-like"/>
</dbReference>
<evidence type="ECO:0000256" key="4">
    <source>
        <dbReference type="ARBA" id="ARBA00022989"/>
    </source>
</evidence>
<dbReference type="OMA" id="TWGFYDF"/>
<keyword evidence="3" id="KW-0732">Signal</keyword>
<evidence type="ECO:0000256" key="6">
    <source>
        <dbReference type="SAM" id="MobiDB-lite"/>
    </source>
</evidence>
<reference evidence="9" key="1">
    <citation type="submission" date="2010-02" db="EMBL/GenBank/DDBJ databases">
        <title>Sequencing and annotation of the Blastocystis hominis genome.</title>
        <authorList>
            <person name="Wincker P."/>
        </authorList>
    </citation>
    <scope>NUCLEOTIDE SEQUENCE</scope>
    <source>
        <strain evidence="9">Singapore isolate B</strain>
    </source>
</reference>
<feature type="transmembrane region" description="Helical" evidence="7">
    <location>
        <begin position="257"/>
        <end position="274"/>
    </location>
</feature>
<dbReference type="GO" id="GO:0016020">
    <property type="term" value="C:membrane"/>
    <property type="evidence" value="ECO:0007669"/>
    <property type="project" value="UniProtKB-SubCell"/>
</dbReference>
<feature type="transmembrane region" description="Helical" evidence="7">
    <location>
        <begin position="294"/>
        <end position="312"/>
    </location>
</feature>
<dbReference type="GO" id="GO:0005794">
    <property type="term" value="C:Golgi apparatus"/>
    <property type="evidence" value="ECO:0007669"/>
    <property type="project" value="TreeGrafter"/>
</dbReference>
<organism evidence="9">
    <name type="scientific">Blastocystis hominis</name>
    <dbReference type="NCBI Taxonomy" id="12968"/>
    <lineage>
        <taxon>Eukaryota</taxon>
        <taxon>Sar</taxon>
        <taxon>Stramenopiles</taxon>
        <taxon>Bigyra</taxon>
        <taxon>Opalozoa</taxon>
        <taxon>Opalinata</taxon>
        <taxon>Blastocystidae</taxon>
        <taxon>Blastocystis</taxon>
    </lineage>
</organism>
<dbReference type="GeneID" id="24920447"/>
<comment type="subcellular location">
    <subcellularLocation>
        <location evidence="1">Membrane</location>
        <topology evidence="1">Multi-pass membrane protein</topology>
    </subcellularLocation>
</comment>
<evidence type="ECO:0000259" key="8">
    <source>
        <dbReference type="Pfam" id="PF06814"/>
    </source>
</evidence>
<evidence type="ECO:0000256" key="7">
    <source>
        <dbReference type="SAM" id="Phobius"/>
    </source>
</evidence>
<dbReference type="RefSeq" id="XP_012897516.1">
    <property type="nucleotide sequence ID" value="XM_013042062.1"/>
</dbReference>
<dbReference type="OrthoDB" id="19932at2759"/>
<dbReference type="PANTHER" id="PTHR21229">
    <property type="entry name" value="LUNG SEVEN TRANSMEMBRANE RECEPTOR"/>
    <property type="match status" value="1"/>
</dbReference>
<feature type="transmembrane region" description="Helical" evidence="7">
    <location>
        <begin position="374"/>
        <end position="390"/>
    </location>
</feature>
<accession>D8M6Q0</accession>
<keyword evidence="2 7" id="KW-0812">Transmembrane</keyword>
<evidence type="ECO:0000313" key="10">
    <source>
        <dbReference type="Proteomes" id="UP000008312"/>
    </source>
</evidence>
<keyword evidence="4 7" id="KW-1133">Transmembrane helix</keyword>
<feature type="region of interest" description="Disordered" evidence="6">
    <location>
        <begin position="427"/>
        <end position="452"/>
    </location>
</feature>
<keyword evidence="5 7" id="KW-0472">Membrane</keyword>
<name>D8M6Q0_BLAHO</name>
<dbReference type="Pfam" id="PF06814">
    <property type="entry name" value="GOST_TM"/>
    <property type="match status" value="1"/>
</dbReference>
<feature type="domain" description="GOST seven transmembrane" evidence="8">
    <location>
        <begin position="156"/>
        <end position="396"/>
    </location>
</feature>
<dbReference type="Proteomes" id="UP000008312">
    <property type="component" value="Unassembled WGS sequence"/>
</dbReference>
<feature type="transmembrane region" description="Helical" evidence="7">
    <location>
        <begin position="333"/>
        <end position="354"/>
    </location>
</feature>
<dbReference type="AlphaFoldDB" id="D8M6Q0"/>
<evidence type="ECO:0000256" key="5">
    <source>
        <dbReference type="ARBA" id="ARBA00023136"/>
    </source>
</evidence>
<dbReference type="InterPro" id="IPR053937">
    <property type="entry name" value="GOST_TM"/>
</dbReference>
<feature type="transmembrane region" description="Helical" evidence="7">
    <location>
        <begin position="220"/>
        <end position="245"/>
    </location>
</feature>
<evidence type="ECO:0000256" key="3">
    <source>
        <dbReference type="ARBA" id="ARBA00022729"/>
    </source>
</evidence>